<accession>A0ABT0CWN0</accession>
<protein>
    <recommendedName>
        <fullName evidence="3">Antibiotic biosynthesis monooxygenase</fullName>
    </recommendedName>
</protein>
<keyword evidence="2" id="KW-1185">Reference proteome</keyword>
<reference evidence="1 2" key="1">
    <citation type="submission" date="2022-03" db="EMBL/GenBank/DDBJ databases">
        <title>Rhizobium SSM4.3 sp. nov., isolated from Sediment (Gouqi Island).</title>
        <authorList>
            <person name="Chen G."/>
        </authorList>
    </citation>
    <scope>NUCLEOTIDE SEQUENCE [LARGE SCALE GENOMIC DNA]</scope>
    <source>
        <strain evidence="1 2">SSM4.3</strain>
        <plasmid evidence="1">unnamed</plasmid>
    </source>
</reference>
<gene>
    <name evidence="1" type="ORF">MKJ03_04455</name>
</gene>
<name>A0ABT0CWN0_9HYPH</name>
<keyword evidence="1" id="KW-0614">Plasmid</keyword>
<proteinExistence type="predicted"/>
<dbReference type="Proteomes" id="UP001522662">
    <property type="component" value="Unassembled WGS sequence"/>
</dbReference>
<comment type="caution">
    <text evidence="1">The sequence shown here is derived from an EMBL/GenBank/DDBJ whole genome shotgun (WGS) entry which is preliminary data.</text>
</comment>
<geneLocation type="plasmid" evidence="1">
    <name>unnamed</name>
</geneLocation>
<sequence>MTTPSPSPLELRNADLSTVLRIDRFTCPLAHWPDFAERLAFIDGHLQRHVHCKMSRVAASERDGQVFVITIAEWESRNALLAAKQEMAAIYAANDFDPAAFLVQYGIEAEFATFETMVL</sequence>
<organism evidence="1 2">
    <name type="scientific">Peteryoungia algae</name>
    <dbReference type="NCBI Taxonomy" id="2919917"/>
    <lineage>
        <taxon>Bacteria</taxon>
        <taxon>Pseudomonadati</taxon>
        <taxon>Pseudomonadota</taxon>
        <taxon>Alphaproteobacteria</taxon>
        <taxon>Hyphomicrobiales</taxon>
        <taxon>Rhizobiaceae</taxon>
        <taxon>Peteryoungia</taxon>
    </lineage>
</organism>
<evidence type="ECO:0008006" key="3">
    <source>
        <dbReference type="Google" id="ProtNLM"/>
    </source>
</evidence>
<evidence type="ECO:0000313" key="2">
    <source>
        <dbReference type="Proteomes" id="UP001522662"/>
    </source>
</evidence>
<evidence type="ECO:0000313" key="1">
    <source>
        <dbReference type="EMBL" id="MCJ8237566.1"/>
    </source>
</evidence>
<dbReference type="EMBL" id="JALAYX010000001">
    <property type="protein sequence ID" value="MCJ8237566.1"/>
    <property type="molecule type" value="Genomic_DNA"/>
</dbReference>
<dbReference type="RefSeq" id="WP_245135064.1">
    <property type="nucleotide sequence ID" value="NZ_CP128477.1"/>
</dbReference>